<keyword evidence="2 6" id="KW-0238">DNA-binding</keyword>
<dbReference type="SUPFAM" id="SSF46689">
    <property type="entry name" value="Homeodomain-like"/>
    <property type="match status" value="2"/>
</dbReference>
<dbReference type="GO" id="GO:0003700">
    <property type="term" value="F:DNA-binding transcription factor activity"/>
    <property type="evidence" value="ECO:0007669"/>
    <property type="project" value="InterPro"/>
</dbReference>
<gene>
    <name evidence="6" type="ORF">G4L39_02375</name>
</gene>
<organism evidence="6 7">
    <name type="scientific">Limisphaera ngatamarikiensis</name>
    <dbReference type="NCBI Taxonomy" id="1324935"/>
    <lineage>
        <taxon>Bacteria</taxon>
        <taxon>Pseudomonadati</taxon>
        <taxon>Verrucomicrobiota</taxon>
        <taxon>Verrucomicrobiia</taxon>
        <taxon>Limisphaerales</taxon>
        <taxon>Limisphaeraceae</taxon>
        <taxon>Limisphaera</taxon>
    </lineage>
</organism>
<dbReference type="CDD" id="cd01543">
    <property type="entry name" value="PBP1_XylR"/>
    <property type="match status" value="1"/>
</dbReference>
<proteinExistence type="predicted"/>
<dbReference type="InterPro" id="IPR009057">
    <property type="entry name" value="Homeodomain-like_sf"/>
</dbReference>
<dbReference type="PANTHER" id="PTHR30146">
    <property type="entry name" value="LACI-RELATED TRANSCRIPTIONAL REPRESSOR"/>
    <property type="match status" value="1"/>
</dbReference>
<dbReference type="InterPro" id="IPR054031">
    <property type="entry name" value="XylR_PBP1"/>
</dbReference>
<dbReference type="Pfam" id="PF12833">
    <property type="entry name" value="HTH_18"/>
    <property type="match status" value="1"/>
</dbReference>
<dbReference type="Proteomes" id="UP000477311">
    <property type="component" value="Unassembled WGS sequence"/>
</dbReference>
<evidence type="ECO:0000256" key="4">
    <source>
        <dbReference type="SAM" id="MobiDB-lite"/>
    </source>
</evidence>
<evidence type="ECO:0000256" key="3">
    <source>
        <dbReference type="ARBA" id="ARBA00023163"/>
    </source>
</evidence>
<feature type="domain" description="HTH araC/xylS-type" evidence="5">
    <location>
        <begin position="310"/>
        <end position="408"/>
    </location>
</feature>
<dbReference type="PROSITE" id="PS01124">
    <property type="entry name" value="HTH_ARAC_FAMILY_2"/>
    <property type="match status" value="1"/>
</dbReference>
<evidence type="ECO:0000259" key="5">
    <source>
        <dbReference type="PROSITE" id="PS01124"/>
    </source>
</evidence>
<comment type="caution">
    <text evidence="6">The sequence shown here is derived from an EMBL/GenBank/DDBJ whole genome shotgun (WGS) entry which is preliminary data.</text>
</comment>
<dbReference type="PANTHER" id="PTHR30146:SF24">
    <property type="entry name" value="XYLOSE OPERON REGULATORY PROTEIN"/>
    <property type="match status" value="1"/>
</dbReference>
<protein>
    <submittedName>
        <fullName evidence="6">DNA-binding transcriptional regulator</fullName>
    </submittedName>
</protein>
<dbReference type="Pfam" id="PF13377">
    <property type="entry name" value="Peripla_BP_3"/>
    <property type="match status" value="1"/>
</dbReference>
<feature type="region of interest" description="Disordered" evidence="4">
    <location>
        <begin position="1"/>
        <end position="26"/>
    </location>
</feature>
<feature type="region of interest" description="Disordered" evidence="4">
    <location>
        <begin position="404"/>
        <end position="428"/>
    </location>
</feature>
<dbReference type="Gene3D" id="3.40.50.2300">
    <property type="match status" value="2"/>
</dbReference>
<dbReference type="InterPro" id="IPR046335">
    <property type="entry name" value="LacI/GalR-like_sensor"/>
</dbReference>
<dbReference type="SUPFAM" id="SSF53822">
    <property type="entry name" value="Periplasmic binding protein-like I"/>
    <property type="match status" value="1"/>
</dbReference>
<reference evidence="6 7" key="1">
    <citation type="submission" date="2020-02" db="EMBL/GenBank/DDBJ databases">
        <title>Draft genome sequence of Limisphaera ngatamarikiensis NGM72.4T, a thermophilic Verrucomicrobia grouped in subdivision 3.</title>
        <authorList>
            <person name="Carere C.R."/>
            <person name="Steen J."/>
            <person name="Hugenholtz P."/>
            <person name="Stott M.B."/>
        </authorList>
    </citation>
    <scope>NUCLEOTIDE SEQUENCE [LARGE SCALE GENOMIC DNA]</scope>
    <source>
        <strain evidence="6 7">NGM72.4</strain>
    </source>
</reference>
<evidence type="ECO:0000313" key="7">
    <source>
        <dbReference type="Proteomes" id="UP000477311"/>
    </source>
</evidence>
<dbReference type="GO" id="GO:0000976">
    <property type="term" value="F:transcription cis-regulatory region binding"/>
    <property type="evidence" value="ECO:0007669"/>
    <property type="project" value="TreeGrafter"/>
</dbReference>
<dbReference type="Gene3D" id="1.10.10.60">
    <property type="entry name" value="Homeodomain-like"/>
    <property type="match status" value="1"/>
</dbReference>
<dbReference type="RefSeq" id="WP_205880720.1">
    <property type="nucleotide sequence ID" value="NZ_JAAKYA010000012.1"/>
</dbReference>
<dbReference type="InterPro" id="IPR018060">
    <property type="entry name" value="HTH_AraC"/>
</dbReference>
<dbReference type="EMBL" id="JAAKYA010000012">
    <property type="protein sequence ID" value="NGO38242.1"/>
    <property type="molecule type" value="Genomic_DNA"/>
</dbReference>
<dbReference type="AlphaFoldDB" id="A0A6M1RU01"/>
<evidence type="ECO:0000256" key="2">
    <source>
        <dbReference type="ARBA" id="ARBA00023125"/>
    </source>
</evidence>
<dbReference type="InterPro" id="IPR028082">
    <property type="entry name" value="Peripla_BP_I"/>
</dbReference>
<keyword evidence="3" id="KW-0804">Transcription</keyword>
<sequence length="428" mass="47391">MKRKAEPPSPMNRTIPRHVQSAAPGPVGNAPRRVLLLVETSLASGRDILRGIARYVRERGQWVLFHEPRGLEVRPPHWLSEWRGDGVIARIQSPALAEAVRAMGVPAVDVLGLVPEAGIPLVHVDDRAIARMAADHLRQRGFQHFGFYGLNSENWSLRRRDAFCQYVAEWGGTVSVYERPRLEGNGARWAELEQELLQWLRNLPKPAGVMVSSDQLGLGFLEACRQAGVAVPEEIAVVGVDNDDALCEIAHPPLSSIWPAHQRVGYEAAALLDRLMRGEPPPRQPVLIPPLTVVTRRSTDVLAVADRQLARALQIIREQACRGLGVADVARAAGLSRSVLQRRFRALLGRTVHQTILEVRIQRACQLLRETDMPIAQVAEEAGFRHQEYLGAVLKRRLGKTPAQIRREAESRPAHPAHPTSGAVTMPC</sequence>
<evidence type="ECO:0000256" key="1">
    <source>
        <dbReference type="ARBA" id="ARBA00023015"/>
    </source>
</evidence>
<evidence type="ECO:0000313" key="6">
    <source>
        <dbReference type="EMBL" id="NGO38242.1"/>
    </source>
</evidence>
<name>A0A6M1RU01_9BACT</name>
<keyword evidence="7" id="KW-1185">Reference proteome</keyword>
<dbReference type="SMART" id="SM00342">
    <property type="entry name" value="HTH_ARAC"/>
    <property type="match status" value="1"/>
</dbReference>
<keyword evidence="1" id="KW-0805">Transcription regulation</keyword>
<accession>A0A6M1RU01</accession>
<dbReference type="Pfam" id="PF22177">
    <property type="entry name" value="PBP1_XylR"/>
    <property type="match status" value="1"/>
</dbReference>